<dbReference type="Pfam" id="PF01523">
    <property type="entry name" value="PmbA_TldD_1st"/>
    <property type="match status" value="1"/>
</dbReference>
<dbReference type="PANTHER" id="PTHR30624:SF4">
    <property type="entry name" value="METALLOPROTEASE TLDD"/>
    <property type="match status" value="1"/>
</dbReference>
<evidence type="ECO:0000256" key="4">
    <source>
        <dbReference type="ARBA" id="ARBA00023049"/>
    </source>
</evidence>
<gene>
    <name evidence="8" type="ORF">EC1_12250</name>
</gene>
<dbReference type="InterPro" id="IPR045570">
    <property type="entry name" value="Metalloprtase-TldD/E_cen_dom"/>
</dbReference>
<dbReference type="Pfam" id="PF19289">
    <property type="entry name" value="PmbA_TldD_3rd"/>
    <property type="match status" value="1"/>
</dbReference>
<dbReference type="GO" id="GO:0005829">
    <property type="term" value="C:cytosol"/>
    <property type="evidence" value="ECO:0007669"/>
    <property type="project" value="TreeGrafter"/>
</dbReference>
<name>D4JES0_9FIRM</name>
<evidence type="ECO:0000313" key="8">
    <source>
        <dbReference type="EMBL" id="CBK88692.1"/>
    </source>
</evidence>
<dbReference type="EMBL" id="FP929041">
    <property type="protein sequence ID" value="CBK88692.1"/>
    <property type="molecule type" value="Genomic_DNA"/>
</dbReference>
<evidence type="ECO:0000259" key="5">
    <source>
        <dbReference type="Pfam" id="PF01523"/>
    </source>
</evidence>
<dbReference type="PATRIC" id="fig|717960.3.peg.696"/>
<dbReference type="GO" id="GO:0008237">
    <property type="term" value="F:metallopeptidase activity"/>
    <property type="evidence" value="ECO:0007669"/>
    <property type="project" value="UniProtKB-KW"/>
</dbReference>
<accession>D4JES0</accession>
<evidence type="ECO:0000256" key="2">
    <source>
        <dbReference type="ARBA" id="ARBA00022670"/>
    </source>
</evidence>
<organism evidence="8 9">
    <name type="scientific">Faecalitalea cylindroides T2-87</name>
    <dbReference type="NCBI Taxonomy" id="717960"/>
    <lineage>
        <taxon>Bacteria</taxon>
        <taxon>Bacillati</taxon>
        <taxon>Bacillota</taxon>
        <taxon>Erysipelotrichia</taxon>
        <taxon>Erysipelotrichales</taxon>
        <taxon>Erysipelotrichaceae</taxon>
        <taxon>Faecalitalea</taxon>
    </lineage>
</organism>
<dbReference type="InterPro" id="IPR002510">
    <property type="entry name" value="Metalloprtase-TldD/E_N"/>
</dbReference>
<dbReference type="Gene3D" id="3.30.2290.10">
    <property type="entry name" value="PmbA/TldD superfamily"/>
    <property type="match status" value="1"/>
</dbReference>
<feature type="domain" description="Metalloprotease TldD/E N-terminal" evidence="5">
    <location>
        <begin position="35"/>
        <end position="97"/>
    </location>
</feature>
<dbReference type="FunFam" id="3.30.2290.10:FF:000003">
    <property type="entry name" value="Zinc-dependent protease, TldD/PmbA family"/>
    <property type="match status" value="1"/>
</dbReference>
<keyword evidence="4" id="KW-0482">Metalloprotease</keyword>
<dbReference type="InterPro" id="IPR051463">
    <property type="entry name" value="Peptidase_U62_metallo"/>
</dbReference>
<dbReference type="PANTHER" id="PTHR30624">
    <property type="entry name" value="UNCHARACTERIZED PROTEIN TLDD AND PMBA"/>
    <property type="match status" value="1"/>
</dbReference>
<feature type="domain" description="Metalloprotease TldD/E central" evidence="7">
    <location>
        <begin position="124"/>
        <end position="232"/>
    </location>
</feature>
<dbReference type="HOGENOM" id="CLU_026425_1_0_9"/>
<dbReference type="Proteomes" id="UP000008801">
    <property type="component" value="Chromosome"/>
</dbReference>
<evidence type="ECO:0000313" key="9">
    <source>
        <dbReference type="Proteomes" id="UP000008801"/>
    </source>
</evidence>
<keyword evidence="3" id="KW-0378">Hydrolase</keyword>
<keyword evidence="2" id="KW-0645">Protease</keyword>
<reference evidence="8 9" key="1">
    <citation type="submission" date="2010-03" db="EMBL/GenBank/DDBJ databases">
        <title>The genome sequence of Eubacterium cylindroides T2-87.</title>
        <authorList>
            <consortium name="metaHIT consortium -- http://www.metahit.eu/"/>
            <person name="Pajon A."/>
            <person name="Turner K."/>
            <person name="Parkhill J."/>
            <person name="Duncan S."/>
            <person name="Flint H."/>
        </authorList>
    </citation>
    <scope>NUCLEOTIDE SEQUENCE [LARGE SCALE GENOMIC DNA]</scope>
    <source>
        <strain evidence="8 9">T2-87</strain>
    </source>
</reference>
<feature type="domain" description="Metalloprotease TldD/E C-terminal" evidence="6">
    <location>
        <begin position="239"/>
        <end position="471"/>
    </location>
</feature>
<dbReference type="InterPro" id="IPR035068">
    <property type="entry name" value="TldD/PmbA_N"/>
</dbReference>
<dbReference type="InterPro" id="IPR045569">
    <property type="entry name" value="Metalloprtase-TldD/E_C"/>
</dbReference>
<comment type="similarity">
    <text evidence="1">Belongs to the peptidase U62 family.</text>
</comment>
<dbReference type="InterPro" id="IPR036059">
    <property type="entry name" value="TldD/PmbA_sf"/>
</dbReference>
<dbReference type="GO" id="GO:0006508">
    <property type="term" value="P:proteolysis"/>
    <property type="evidence" value="ECO:0007669"/>
    <property type="project" value="UniProtKB-KW"/>
</dbReference>
<dbReference type="AlphaFoldDB" id="D4JES0"/>
<dbReference type="STRING" id="717960.EC1_12250"/>
<dbReference type="SUPFAM" id="SSF111283">
    <property type="entry name" value="Putative modulator of DNA gyrase, PmbA/TldD"/>
    <property type="match status" value="1"/>
</dbReference>
<evidence type="ECO:0000259" key="7">
    <source>
        <dbReference type="Pfam" id="PF19290"/>
    </source>
</evidence>
<evidence type="ECO:0000259" key="6">
    <source>
        <dbReference type="Pfam" id="PF19289"/>
    </source>
</evidence>
<reference evidence="8 9" key="2">
    <citation type="submission" date="2010-03" db="EMBL/GenBank/DDBJ databases">
        <authorList>
            <person name="Pajon A."/>
        </authorList>
    </citation>
    <scope>NUCLEOTIDE SEQUENCE [LARGE SCALE GENOMIC DNA]</scope>
    <source>
        <strain evidence="8 9">T2-87</strain>
    </source>
</reference>
<evidence type="ECO:0008006" key="10">
    <source>
        <dbReference type="Google" id="ProtNLM"/>
    </source>
</evidence>
<dbReference type="KEGG" id="euc:EC1_12250"/>
<dbReference type="PIRSF" id="PIRSF004919">
    <property type="entry name" value="TldD"/>
    <property type="match status" value="1"/>
</dbReference>
<evidence type="ECO:0000256" key="3">
    <source>
        <dbReference type="ARBA" id="ARBA00022801"/>
    </source>
</evidence>
<protein>
    <recommendedName>
        <fullName evidence="10">TldD/PmbA family protein</fullName>
    </recommendedName>
</protein>
<dbReference type="InterPro" id="IPR025502">
    <property type="entry name" value="TldD"/>
</dbReference>
<sequence>MNFDIIRKIEGEKMLKKENLEFLLSRAMESEADFAEIFEEETTNESISMLNGKVEDVNKVLRSGIGVRLYKNVQSVYGYTNELDMTSLTNLIDELKEAFGSVENKRSVQLTYEEIENKHPVKIDPIQANLEDKVALMKRAHKACKAEDKRIVKVQINMLNVKQHVQISNSNGKLVQDTRIRTRMPVTAYAQDEKSMQSGFEGPGASMGLEFYDTTQPEDIAKEAARIALVMLEAKDCPSGKMPVVIDNGFGGVIFHEACGHALEASAVSKDQSVFTNKLNTKIASDCVTAIDDGTIPNAWGSQNVDDEGNPQQKRVLIKDGELTSYMIDTLNGRRMNMASTGSSRRQSYKYEPTSRMSNTYIAAGKDKFEDLFKGIKKGLYAKKMGGGSVNPQTGEFNFAVNEGYMIIDGKITYPVKGASLIGNGAEILMNIDKVSDNLKRAQGMCGASSGNIPTDVGQPAIRVSSITVGGTVNE</sequence>
<proteinExistence type="inferred from homology"/>
<evidence type="ECO:0000256" key="1">
    <source>
        <dbReference type="ARBA" id="ARBA00005836"/>
    </source>
</evidence>
<dbReference type="Pfam" id="PF19290">
    <property type="entry name" value="PmbA_TldD_2nd"/>
    <property type="match status" value="1"/>
</dbReference>